<gene>
    <name evidence="3" type="primary">yeiL</name>
    <name evidence="3" type="ORF">OD459_15000</name>
</gene>
<dbReference type="Gene3D" id="2.60.120.10">
    <property type="entry name" value="Jelly Rolls"/>
    <property type="match status" value="1"/>
</dbReference>
<keyword evidence="1" id="KW-0010">Activator</keyword>
<dbReference type="Pfam" id="PF00027">
    <property type="entry name" value="cNMP_binding"/>
    <property type="match status" value="1"/>
</dbReference>
<evidence type="ECO:0000313" key="4">
    <source>
        <dbReference type="Proteomes" id="UP001163104"/>
    </source>
</evidence>
<dbReference type="SUPFAM" id="SSF51206">
    <property type="entry name" value="cAMP-binding domain-like"/>
    <property type="match status" value="1"/>
</dbReference>
<dbReference type="InterPro" id="IPR014710">
    <property type="entry name" value="RmlC-like_jellyroll"/>
</dbReference>
<dbReference type="SUPFAM" id="SSF46785">
    <property type="entry name" value="Winged helix' DNA-binding domain"/>
    <property type="match status" value="1"/>
</dbReference>
<dbReference type="EMBL" id="CP107027">
    <property type="protein sequence ID" value="UYG97924.1"/>
    <property type="molecule type" value="Genomic_DNA"/>
</dbReference>
<dbReference type="AlphaFoldDB" id="A0AA46P8S7"/>
<dbReference type="NCBIfam" id="NF007707">
    <property type="entry name" value="PRK10402.1"/>
    <property type="match status" value="1"/>
</dbReference>
<protein>
    <submittedName>
        <fullName evidence="3">Transcriptional regulator YeiL</fullName>
    </submittedName>
</protein>
<accession>A0AA46P8S7</accession>
<dbReference type="SMART" id="SM00100">
    <property type="entry name" value="cNMP"/>
    <property type="match status" value="1"/>
</dbReference>
<dbReference type="RefSeq" id="WP_263600126.1">
    <property type="nucleotide sequence ID" value="NZ_CP107027.1"/>
</dbReference>
<dbReference type="CDD" id="cd00038">
    <property type="entry name" value="CAP_ED"/>
    <property type="match status" value="1"/>
</dbReference>
<dbReference type="Proteomes" id="UP001163104">
    <property type="component" value="Chromosome"/>
</dbReference>
<sequence length="228" mass="26957">METYKGKKRQHYLEKHSISHLFSFPIEEFMEVREYKRDEWIIREGMRPEYLYYVIEGKAKIYVTYQNGKVSLINFINAHDYIGEMELLHEVYYTKGIQASAKTVCFAIPLHHYRKKLLEDTTFLRELTKFLSVKATKMAEKYSQGLSFPLENRLADFILQTADGDVYKEKHVTVCDFLGVSYRHLLHVLVQFCDKGYLHKEGRHYHIRQPDELHRLADVLKNGLETGG</sequence>
<evidence type="ECO:0000256" key="1">
    <source>
        <dbReference type="ARBA" id="ARBA00023159"/>
    </source>
</evidence>
<evidence type="ECO:0000313" key="3">
    <source>
        <dbReference type="EMBL" id="UYG97924.1"/>
    </source>
</evidence>
<evidence type="ECO:0000259" key="2">
    <source>
        <dbReference type="PROSITE" id="PS50042"/>
    </source>
</evidence>
<feature type="domain" description="Cyclic nucleotide-binding" evidence="2">
    <location>
        <begin position="26"/>
        <end position="134"/>
    </location>
</feature>
<organism evidence="3 4">
    <name type="scientific">Cytobacillus firmus</name>
    <name type="common">Bacillus firmus</name>
    <dbReference type="NCBI Taxonomy" id="1399"/>
    <lineage>
        <taxon>Bacteria</taxon>
        <taxon>Bacillati</taxon>
        <taxon>Bacillota</taxon>
        <taxon>Bacilli</taxon>
        <taxon>Bacillales</taxon>
        <taxon>Bacillaceae</taxon>
        <taxon>Cytobacillus</taxon>
    </lineage>
</organism>
<dbReference type="PROSITE" id="PS50042">
    <property type="entry name" value="CNMP_BINDING_3"/>
    <property type="match status" value="1"/>
</dbReference>
<dbReference type="InterPro" id="IPR000595">
    <property type="entry name" value="cNMP-bd_dom"/>
</dbReference>
<reference evidence="3" key="1">
    <citation type="submission" date="2022-10" db="EMBL/GenBank/DDBJ databases">
        <title>Mechanism of multi-heavy metal repair in Cytobacillus Firmus M7.</title>
        <authorList>
            <person name="Li X."/>
            <person name="Yu C."/>
        </authorList>
    </citation>
    <scope>NUCLEOTIDE SEQUENCE</scope>
    <source>
        <strain evidence="3">M7</strain>
    </source>
</reference>
<dbReference type="InterPro" id="IPR018490">
    <property type="entry name" value="cNMP-bd_dom_sf"/>
</dbReference>
<dbReference type="InterPro" id="IPR036390">
    <property type="entry name" value="WH_DNA-bd_sf"/>
</dbReference>
<name>A0AA46P8S7_CYTFI</name>
<proteinExistence type="predicted"/>